<evidence type="ECO:0000256" key="3">
    <source>
        <dbReference type="ARBA" id="ARBA00022801"/>
    </source>
</evidence>
<name>A0A1W9I4E7_9HYPH</name>
<gene>
    <name evidence="5" type="ORF">A4S15_14330</name>
</gene>
<organism evidence="5 6">
    <name type="scientific">Candidatus Raskinella chloraquaticus</name>
    <dbReference type="NCBI Taxonomy" id="1951219"/>
    <lineage>
        <taxon>Bacteria</taxon>
        <taxon>Pseudomonadati</taxon>
        <taxon>Pseudomonadota</taxon>
        <taxon>Alphaproteobacteria</taxon>
        <taxon>Hyphomicrobiales</taxon>
        <taxon>Phreatobacteraceae</taxon>
        <taxon>Candidatus Raskinella</taxon>
    </lineage>
</organism>
<dbReference type="STRING" id="1827387.A4S15_14330"/>
<dbReference type="Proteomes" id="UP000192872">
    <property type="component" value="Unassembled WGS sequence"/>
</dbReference>
<dbReference type="EMBL" id="LWDL01000002">
    <property type="protein sequence ID" value="OQW54563.1"/>
    <property type="molecule type" value="Genomic_DNA"/>
</dbReference>
<evidence type="ECO:0000256" key="1">
    <source>
        <dbReference type="ARBA" id="ARBA00001709"/>
    </source>
</evidence>
<dbReference type="PANTHER" id="PTHR43176">
    <property type="entry name" value="3-HYDROXYISOBUTYRYL-COA HYDROLASE-RELATED"/>
    <property type="match status" value="1"/>
</dbReference>
<dbReference type="InterPro" id="IPR029045">
    <property type="entry name" value="ClpP/crotonase-like_dom_sf"/>
</dbReference>
<evidence type="ECO:0000313" key="6">
    <source>
        <dbReference type="Proteomes" id="UP000192872"/>
    </source>
</evidence>
<evidence type="ECO:0000313" key="5">
    <source>
        <dbReference type="EMBL" id="OQW54563.1"/>
    </source>
</evidence>
<dbReference type="EC" id="3.1.2.4" evidence="2"/>
<feature type="domain" description="Enoyl-CoA hydratase/isomerase" evidence="4">
    <location>
        <begin position="19"/>
        <end position="342"/>
    </location>
</feature>
<dbReference type="Pfam" id="PF16113">
    <property type="entry name" value="ECH_2"/>
    <property type="match status" value="1"/>
</dbReference>
<reference evidence="5 6" key="1">
    <citation type="journal article" date="2017" name="Water Res.">
        <title>Comammox in drinking water systems.</title>
        <authorList>
            <person name="Wang Y."/>
            <person name="Ma L."/>
            <person name="Mao Y."/>
            <person name="Jiang X."/>
            <person name="Xia Y."/>
            <person name="Yu K."/>
            <person name="Li B."/>
            <person name="Zhang T."/>
        </authorList>
    </citation>
    <scope>NUCLEOTIDE SEQUENCE [LARGE SCALE GENOMIC DNA]</scope>
    <source>
        <strain evidence="5">SG_bin8</strain>
    </source>
</reference>
<dbReference type="AlphaFoldDB" id="A0A1W9I4E7"/>
<comment type="catalytic activity">
    <reaction evidence="1">
        <text>3-hydroxy-2-methylpropanoyl-CoA + H2O = 3-hydroxy-2-methylpropanoate + CoA + H(+)</text>
        <dbReference type="Rhea" id="RHEA:20888"/>
        <dbReference type="ChEBI" id="CHEBI:11805"/>
        <dbReference type="ChEBI" id="CHEBI:15377"/>
        <dbReference type="ChEBI" id="CHEBI:15378"/>
        <dbReference type="ChEBI" id="CHEBI:57287"/>
        <dbReference type="ChEBI" id="CHEBI:57340"/>
        <dbReference type="EC" id="3.1.2.4"/>
    </reaction>
</comment>
<dbReference type="GO" id="GO:0003860">
    <property type="term" value="F:3-hydroxyisobutyryl-CoA hydrolase activity"/>
    <property type="evidence" value="ECO:0007669"/>
    <property type="project" value="UniProtKB-EC"/>
</dbReference>
<sequence>MTAVSQTSDVLLEERGRAGIISLNRPQALNALTLGMIDAIAAALNRWEHDPRIAHVIVRQGASRAFCAGGDIRTLAAQITAQKWQEVDAFYRREYHLNRRIKRYPKPYIALIDGIVMGGGVGISIHGRYRVGSEKLAFAMPEVGIGLFPDVGGTYFLPRMPGRLGLYLALTGERIALADALYAGVLTHHVPGTEFPALIDALAAGDDSGAILDAFCQKAGTAPLEDRMAELSRLLSGNSLPELMAHLRALAAAGEADAQKLADLLSVRSPTSLALAFRQVKEGAHLDFEACMQIEYRIVNRIVRGHDFTEGVRAVIIDKDNAPRWEPSTIAAIDWQRIEEHFAPLLRRELDFA</sequence>
<dbReference type="PANTHER" id="PTHR43176:SF3">
    <property type="entry name" value="3-HYDROXYISOBUTYRYL-COA HYDROLASE, MITOCHONDRIAL"/>
    <property type="match status" value="1"/>
</dbReference>
<dbReference type="NCBIfam" id="NF004127">
    <property type="entry name" value="PRK05617.1"/>
    <property type="match status" value="1"/>
</dbReference>
<dbReference type="GO" id="GO:0005829">
    <property type="term" value="C:cytosol"/>
    <property type="evidence" value="ECO:0007669"/>
    <property type="project" value="TreeGrafter"/>
</dbReference>
<proteinExistence type="predicted"/>
<dbReference type="InterPro" id="IPR032259">
    <property type="entry name" value="HIBYL-CoA-H"/>
</dbReference>
<accession>A0A1W9I4E7</accession>
<dbReference type="GO" id="GO:0006574">
    <property type="term" value="P:L-valine catabolic process"/>
    <property type="evidence" value="ECO:0007669"/>
    <property type="project" value="TreeGrafter"/>
</dbReference>
<keyword evidence="3" id="KW-0378">Hydrolase</keyword>
<comment type="caution">
    <text evidence="5">The sequence shown here is derived from an EMBL/GenBank/DDBJ whole genome shotgun (WGS) entry which is preliminary data.</text>
</comment>
<dbReference type="Gene3D" id="3.90.226.10">
    <property type="entry name" value="2-enoyl-CoA Hydratase, Chain A, domain 1"/>
    <property type="match status" value="1"/>
</dbReference>
<dbReference type="RefSeq" id="WP_376802778.1">
    <property type="nucleotide sequence ID" value="NZ_DBNB01000035.1"/>
</dbReference>
<protein>
    <recommendedName>
        <fullName evidence="2">3-hydroxyisobutyryl-CoA hydrolase</fullName>
        <ecNumber evidence="2">3.1.2.4</ecNumber>
    </recommendedName>
</protein>
<dbReference type="SUPFAM" id="SSF52096">
    <property type="entry name" value="ClpP/crotonase"/>
    <property type="match status" value="1"/>
</dbReference>
<dbReference type="InterPro" id="IPR045004">
    <property type="entry name" value="ECH_dom"/>
</dbReference>
<dbReference type="CDD" id="cd06558">
    <property type="entry name" value="crotonase-like"/>
    <property type="match status" value="1"/>
</dbReference>
<evidence type="ECO:0000259" key="4">
    <source>
        <dbReference type="Pfam" id="PF16113"/>
    </source>
</evidence>
<evidence type="ECO:0000256" key="2">
    <source>
        <dbReference type="ARBA" id="ARBA00011915"/>
    </source>
</evidence>